<dbReference type="Proteomes" id="UP000288012">
    <property type="component" value="Unassembled WGS sequence"/>
</dbReference>
<dbReference type="RefSeq" id="WP_127032802.1">
    <property type="nucleotide sequence ID" value="NZ_RZGR01000017.1"/>
</dbReference>
<accession>A0A433JJ81</accession>
<proteinExistence type="predicted"/>
<dbReference type="InterPro" id="IPR056211">
    <property type="entry name" value="NttC-like"/>
</dbReference>
<dbReference type="OrthoDB" id="5652447at2"/>
<dbReference type="AlphaFoldDB" id="A0A433JJ81"/>
<evidence type="ECO:0000256" key="1">
    <source>
        <dbReference type="SAM" id="SignalP"/>
    </source>
</evidence>
<feature type="signal peptide" evidence="1">
    <location>
        <begin position="1"/>
        <end position="22"/>
    </location>
</feature>
<dbReference type="Pfam" id="PF24268">
    <property type="entry name" value="NttC"/>
    <property type="match status" value="1"/>
</dbReference>
<organism evidence="2 3">
    <name type="scientific">Legionella septentrionalis</name>
    <dbReference type="NCBI Taxonomy" id="2498109"/>
    <lineage>
        <taxon>Bacteria</taxon>
        <taxon>Pseudomonadati</taxon>
        <taxon>Pseudomonadota</taxon>
        <taxon>Gammaproteobacteria</taxon>
        <taxon>Legionellales</taxon>
        <taxon>Legionellaceae</taxon>
        <taxon>Legionella</taxon>
    </lineage>
</organism>
<reference evidence="2 3" key="1">
    <citation type="submission" date="2018-12" db="EMBL/GenBank/DDBJ databases">
        <title>Legionella sp,whole genome shotgun sequence.</title>
        <authorList>
            <person name="Wu H."/>
        </authorList>
    </citation>
    <scope>NUCLEOTIDE SEQUENCE [LARGE SCALE GENOMIC DNA]</scope>
    <source>
        <strain evidence="3">km714</strain>
    </source>
</reference>
<comment type="caution">
    <text evidence="2">The sequence shown here is derived from an EMBL/GenBank/DDBJ whole genome shotgun (WGS) entry which is preliminary data.</text>
</comment>
<evidence type="ECO:0000313" key="3">
    <source>
        <dbReference type="Proteomes" id="UP000288012"/>
    </source>
</evidence>
<protein>
    <submittedName>
        <fullName evidence="2">Uncharacterized protein</fullName>
    </submittedName>
</protein>
<sequence length="130" mass="13709">MHRFLKIFTAAALSVTATAALAAPQKLITHNTTSVESNAYVAGVVPSTHPTRAKSDGVVSWVEVRMACFGHNAGGKCSALVKMETNTPHPVDLGWVTMDLSTGEISPKVVKGNGYTLTVNNIGEVTLTKD</sequence>
<name>A0A433JJ81_9GAMM</name>
<feature type="chain" id="PRO_5019545515" evidence="1">
    <location>
        <begin position="23"/>
        <end position="130"/>
    </location>
</feature>
<keyword evidence="1" id="KW-0732">Signal</keyword>
<dbReference type="EMBL" id="RZGR01000017">
    <property type="protein sequence ID" value="RUQ85341.1"/>
    <property type="molecule type" value="Genomic_DNA"/>
</dbReference>
<evidence type="ECO:0000313" key="2">
    <source>
        <dbReference type="EMBL" id="RUQ85341.1"/>
    </source>
</evidence>
<keyword evidence="3" id="KW-1185">Reference proteome</keyword>
<gene>
    <name evidence="2" type="ORF">EKM59_06790</name>
</gene>